<dbReference type="InterPro" id="IPR017945">
    <property type="entry name" value="DHBP_synth_RibB-like_a/b_dom"/>
</dbReference>
<comment type="caution">
    <text evidence="3">The sequence shown here is derived from an EMBL/GenBank/DDBJ whole genome shotgun (WGS) entry which is preliminary data.</text>
</comment>
<feature type="domain" description="YrdC-like" evidence="1">
    <location>
        <begin position="170"/>
        <end position="207"/>
    </location>
</feature>
<feature type="domain" description="Zinc finger HypF-type" evidence="2">
    <location>
        <begin position="68"/>
        <end position="101"/>
    </location>
</feature>
<dbReference type="GO" id="GO:0003725">
    <property type="term" value="F:double-stranded RNA binding"/>
    <property type="evidence" value="ECO:0007669"/>
    <property type="project" value="InterPro"/>
</dbReference>
<reference evidence="3" key="1">
    <citation type="journal article" date="2014" name="Front. Microbiol.">
        <title>High frequency of phylogenetically diverse reductive dehalogenase-homologous genes in deep subseafloor sedimentary metagenomes.</title>
        <authorList>
            <person name="Kawai M."/>
            <person name="Futagami T."/>
            <person name="Toyoda A."/>
            <person name="Takaki Y."/>
            <person name="Nishi S."/>
            <person name="Hori S."/>
            <person name="Arai W."/>
            <person name="Tsubouchi T."/>
            <person name="Morono Y."/>
            <person name="Uchiyama I."/>
            <person name="Ito T."/>
            <person name="Fujiyama A."/>
            <person name="Inagaki F."/>
            <person name="Takami H."/>
        </authorList>
    </citation>
    <scope>NUCLEOTIDE SEQUENCE</scope>
    <source>
        <strain evidence="3">Expedition CK06-06</strain>
    </source>
</reference>
<feature type="domain" description="Zinc finger HypF-type" evidence="2">
    <location>
        <begin position="118"/>
        <end position="150"/>
    </location>
</feature>
<name>X1N3P0_9ZZZZ</name>
<protein>
    <recommendedName>
        <fullName evidence="4">Carbamoyltransferase HypF</fullName>
    </recommendedName>
</protein>
<dbReference type="InterPro" id="IPR051060">
    <property type="entry name" value="Carbamoyltrans_HypF-like"/>
</dbReference>
<dbReference type="GO" id="GO:0016743">
    <property type="term" value="F:carboxyl- or carbamoyltransferase activity"/>
    <property type="evidence" value="ECO:0007669"/>
    <property type="project" value="TreeGrafter"/>
</dbReference>
<evidence type="ECO:0000313" key="3">
    <source>
        <dbReference type="EMBL" id="GAI21450.1"/>
    </source>
</evidence>
<proteinExistence type="predicted"/>
<dbReference type="InterPro" id="IPR006070">
    <property type="entry name" value="Sua5-like_dom"/>
</dbReference>
<dbReference type="InterPro" id="IPR011125">
    <property type="entry name" value="Znf_HypF"/>
</dbReference>
<evidence type="ECO:0000259" key="2">
    <source>
        <dbReference type="Pfam" id="PF07503"/>
    </source>
</evidence>
<dbReference type="Pfam" id="PF01300">
    <property type="entry name" value="Sua5_yciO_yrdC"/>
    <property type="match status" value="1"/>
</dbReference>
<sequence>MLTEVEGHGTDQVSHVLDKEQVELIQGQLAQRATDHRRVQVNDCRGFEILHSQAQTGAYQLISADIATCADCLRELFDPNDRRYRYPFINCTNCGPRFTIIADVPYDRPLTTMRAFRMCPRCQREYDDPLDRRFHAQPNACPECGPSLTLLDREGRQVACGDALERSAALLRQGCTVAIKGLGGYQLACDATSARAVARLRRRKQRPT</sequence>
<dbReference type="PANTHER" id="PTHR42959:SF1">
    <property type="entry name" value="CARBAMOYLTRANSFERASE HYPF"/>
    <property type="match status" value="1"/>
</dbReference>
<gene>
    <name evidence="3" type="ORF">S06H3_29483</name>
</gene>
<organism evidence="3">
    <name type="scientific">marine sediment metagenome</name>
    <dbReference type="NCBI Taxonomy" id="412755"/>
    <lineage>
        <taxon>unclassified sequences</taxon>
        <taxon>metagenomes</taxon>
        <taxon>ecological metagenomes</taxon>
    </lineage>
</organism>
<dbReference type="AlphaFoldDB" id="X1N3P0"/>
<dbReference type="GO" id="GO:0051604">
    <property type="term" value="P:protein maturation"/>
    <property type="evidence" value="ECO:0007669"/>
    <property type="project" value="TreeGrafter"/>
</dbReference>
<dbReference type="SUPFAM" id="SSF55821">
    <property type="entry name" value="YrdC/RibB"/>
    <property type="match status" value="1"/>
</dbReference>
<dbReference type="EMBL" id="BARV01017273">
    <property type="protein sequence ID" value="GAI21450.1"/>
    <property type="molecule type" value="Genomic_DNA"/>
</dbReference>
<dbReference type="PANTHER" id="PTHR42959">
    <property type="entry name" value="CARBAMOYLTRANSFERASE"/>
    <property type="match status" value="1"/>
</dbReference>
<dbReference type="GO" id="GO:0008270">
    <property type="term" value="F:zinc ion binding"/>
    <property type="evidence" value="ECO:0007669"/>
    <property type="project" value="InterPro"/>
</dbReference>
<evidence type="ECO:0008006" key="4">
    <source>
        <dbReference type="Google" id="ProtNLM"/>
    </source>
</evidence>
<evidence type="ECO:0000259" key="1">
    <source>
        <dbReference type="Pfam" id="PF01300"/>
    </source>
</evidence>
<accession>X1N3P0</accession>
<feature type="non-terminal residue" evidence="3">
    <location>
        <position position="208"/>
    </location>
</feature>
<dbReference type="Gene3D" id="3.90.870.50">
    <property type="match status" value="1"/>
</dbReference>
<dbReference type="Pfam" id="PF07503">
    <property type="entry name" value="zf-HYPF"/>
    <property type="match status" value="2"/>
</dbReference>